<dbReference type="PANTHER" id="PTHR34755">
    <property type="entry name" value="SERINE/ARGININE REPETITIVE MATRIX PROTEIN 3-RELATED"/>
    <property type="match status" value="1"/>
</dbReference>
<dbReference type="WBParaSite" id="maker-uti_cns_0000257-snap-gene-0.3-mRNA-1">
    <property type="protein sequence ID" value="maker-uti_cns_0000257-snap-gene-0.3-mRNA-1"/>
    <property type="gene ID" value="maker-uti_cns_0000257-snap-gene-0.3"/>
</dbReference>
<feature type="compositionally biased region" description="Low complexity" evidence="1">
    <location>
        <begin position="3098"/>
        <end position="3107"/>
    </location>
</feature>
<feature type="region of interest" description="Disordered" evidence="1">
    <location>
        <begin position="2593"/>
        <end position="2615"/>
    </location>
</feature>
<feature type="compositionally biased region" description="Basic and acidic residues" evidence="1">
    <location>
        <begin position="3122"/>
        <end position="3233"/>
    </location>
</feature>
<feature type="compositionally biased region" description="Basic and acidic residues" evidence="1">
    <location>
        <begin position="2929"/>
        <end position="2972"/>
    </location>
</feature>
<feature type="compositionally biased region" description="Low complexity" evidence="1">
    <location>
        <begin position="2765"/>
        <end position="2780"/>
    </location>
</feature>
<feature type="compositionally biased region" description="Low complexity" evidence="1">
    <location>
        <begin position="2879"/>
        <end position="2888"/>
    </location>
</feature>
<feature type="region of interest" description="Disordered" evidence="1">
    <location>
        <begin position="1512"/>
        <end position="1554"/>
    </location>
</feature>
<feature type="compositionally biased region" description="Low complexity" evidence="1">
    <location>
        <begin position="2919"/>
        <end position="2928"/>
    </location>
</feature>
<feature type="compositionally biased region" description="Basic and acidic residues" evidence="1">
    <location>
        <begin position="2983"/>
        <end position="3097"/>
    </location>
</feature>
<feature type="compositionally biased region" description="Low complexity" evidence="1">
    <location>
        <begin position="2749"/>
        <end position="2758"/>
    </location>
</feature>
<feature type="compositionally biased region" description="Pro residues" evidence="1">
    <location>
        <begin position="785"/>
        <end position="799"/>
    </location>
</feature>
<protein>
    <submittedName>
        <fullName evidence="3">Secreted protein</fullName>
    </submittedName>
</protein>
<feature type="compositionally biased region" description="Basic and acidic residues" evidence="1">
    <location>
        <begin position="2703"/>
        <end position="2748"/>
    </location>
</feature>
<feature type="region of interest" description="Disordered" evidence="1">
    <location>
        <begin position="82"/>
        <end position="110"/>
    </location>
</feature>
<evidence type="ECO:0000313" key="2">
    <source>
        <dbReference type="Proteomes" id="UP000095280"/>
    </source>
</evidence>
<keyword evidence="2" id="KW-1185">Reference proteome</keyword>
<dbReference type="PANTHER" id="PTHR34755:SF4">
    <property type="entry name" value="F-BOX DOMAIN-CONTAINING PROTEIN"/>
    <property type="match status" value="1"/>
</dbReference>
<feature type="compositionally biased region" description="Basic and acidic residues" evidence="1">
    <location>
        <begin position="2600"/>
        <end position="2615"/>
    </location>
</feature>
<feature type="region of interest" description="Disordered" evidence="1">
    <location>
        <begin position="742"/>
        <end position="800"/>
    </location>
</feature>
<feature type="compositionally biased region" description="Polar residues" evidence="1">
    <location>
        <begin position="742"/>
        <end position="754"/>
    </location>
</feature>
<feature type="compositionally biased region" description="Basic and acidic residues" evidence="1">
    <location>
        <begin position="3258"/>
        <end position="3368"/>
    </location>
</feature>
<dbReference type="Proteomes" id="UP000095280">
    <property type="component" value="Unplaced"/>
</dbReference>
<feature type="compositionally biased region" description="Basic and acidic residues" evidence="1">
    <location>
        <begin position="2889"/>
        <end position="2902"/>
    </location>
</feature>
<feature type="compositionally biased region" description="Low complexity" evidence="1">
    <location>
        <begin position="1273"/>
        <end position="1290"/>
    </location>
</feature>
<feature type="region of interest" description="Disordered" evidence="1">
    <location>
        <begin position="1270"/>
        <end position="1295"/>
    </location>
</feature>
<dbReference type="InterPro" id="IPR052109">
    <property type="entry name" value="SRRM_Domain-Containing"/>
</dbReference>
<feature type="compositionally biased region" description="Low complexity" evidence="1">
    <location>
        <begin position="2693"/>
        <end position="2702"/>
    </location>
</feature>
<sequence length="3368" mass="356128">KQGGAACFRCVPVRRSPRTAAAAKALLSVEQKKQTEPPQSGEHPAGWPKFEPNAASCADICERLFSLEHFVSGSAGEAAARLASREQAGRRTGWGNKNPLGPPARDSAKAKEEVRLAASPVFCQAFSPTCQTVLHFRLTPAAATVNTGTGRRRRRVRPLLLVGGLLNRLIPVLQALRQLQLAVRAGARRQLLVGDLLDKWALAKQLDEVLLVDALPLQQAVSHGLHLGSLLSQQRHRVLPSPADQQLHLLVNEGGGGLGERLLEALLLLRVAQVAELVAEAQLSHLIVLGTVRELVEEHLLSSPAAHRHHHLLVHHLRGHQVHVPRLVLGVAKRFAPGNDADLKQRIAVFKKPPGHGVTGLVHADCALLLRGQHLAGAGNDAVNGGLEVLPVDGLVAVPGGDQRSLVAHIGDVRPREAGSPGGQLLRQILGVQTVVKFQRLLVDTENGGPAFDVRQFDVDLAVEPAGPQQGRVQHVDAVRGGQHHHVGFGVEACGPGQEDSSTGFIYYSPSISTSSWFSVFSCSLLPPKLRPDRLRPMASISSMNRMQGALRRAVANMSRTRLGPTPTNISWNSEPLTDRNGTLASPAVALASRVLPVPGGPFKMAPRGILAPSARYCSGRRRKLTNSIISVLASSQPATSLKPTLIWSFSTSLTVDWVKLPNGLKRDMPPPCLPERKPPVPPRMPLRMRMANQALSSMKKPVLSVDMALDCEVLLFLYTTLIRCSGDTCCQSSAARRLFSNDSTEPRANQRTRPSGLASLSAYTRPTRPAAPTSIIADLSRSEPSPPPPPPPLPPPALPLEKNFDHCSRRLSTFRWRLLAFGCRRLLGSGAALLGFVEEFVKTFRPAPAAAAAATGAALTVETVEGERSRLAVGAADQMRHCLQHCSSCACDCSRLVGEPLSAARAQPSQYSARSVVVLVLVEVPQAAVAADVRPRPVQVDVHPRMPESRVAAVAVDDAVLTGDWGHLVHEVDGLLLVDQLLLAHEPGQAVVARLKALPGAESGMSTAAALAVVVVTAPLELLRPRRQAAMAAAAVARRAAQRRGRSCTAGTADGIGWLRVRQLQVGQRPSTRPGEAALHQQAEAAGTVRSVGGIGGVGVQAVNGSIATKNEQLPTATRSCRQQPTRPMAASLLIVKDDEAIVTPACRTGHRHPAPPSGEQVKLPAAAAANGEQAVSADTGQTVGRLGDFNWRIRQARPPALGGVQLPQVGASPGASDAAAVFATRVAGHQVQPVADAAGQGAGTRRWTIRTDLCREHPPTLAKIQTKQLVAQSAPAKPAAKSQQAGAAVSEQHAASDVGVGRIAGSVQQSPAAGGQVELQHRRRDGGELATANGKDAAAGQGEGVAAASALISGAVKTVAEQLLGKGEPHCQGLVLAPGVKADGEIRRLGAFLSGAEPAGAAGALPVPDGQQVQLGGLQRKLLQHVRHLSADPQVELDAGVQQHDGAIGEGGLGEVNAQVVGLEVALLGGDLEQAAGRVEVHAGENSSVSSPSVISAGVASGSSEVASSSASSRSVWLEPRPRQTSRRSGPRVSRWQKAEHRLAAAAGTSRQRESIGSALGVLRRARARPLVHNEFPVEQRQKLPTLLLLPHRPELGILDLLGQGFPCIEVELVQRQLAPVGGVGLGRKKSVRSIRILSRSMMVRISVPRLATDSAVRVKSTATASSQPWKRSLKAMGSALSRQRVTAVVSGDRSNRPGVAKELDGLAAEPDEDVGAAVEQVDAGGLQHRLGELAAYPGNLQGARAHANRVQQRPAGLPVRWDVVHGLTGFSQPSAVQNSTGSKPSMVLTTSAAFFRSFLRIRSAMRRALEAVMCLALAPTHTNSIVWASSRYTNFGSSSSGDRLTACRRTVWAPHRRYRRHGGCSSITWRQELGSRVGVLPVHNLYAAAEQRQKLWALPVLLFSLCPALGAQQVAQIHGVHGGAEQLVGGGAGPDPVVDGPVQAAILSLEGVQYNVAIAAEEHADEVLLHRLRVPIVDLPDLQAGDLAHQLVEYLAVVQVRLAKRVLPAARLHRLSLELLGLLGPGHLAHAVQHFAAARVVTAGSGAGLAAAVPAAPLQPAPAGRLVALGVPGSGGGSGGLGGLLAGQGAAGPEQGRLFWMASGRVTSRLLDKYSLRSWPHLHRPSGMFSSRLLAALSTTSRSSLPMLLGIPAKLSRLSLMYSLRRLASLHSAAGSCSSLFSDTSRTSSCGQLLLMVSRELRPVPRFRKVIQSSTSVGQMQHLQLLQRHDGAQLGMTHFGILGQNQLAKVDAAAKLSGNLDGRTSMDREGKDLKQSIRDAASGDGIVPGVQALQRGHGAQFAVQLADPVGDNPQAGRVGKQPLQADQAVDAGWQVAIGRVLVFNSGVNFLTVGISGCVRLMLTTATTAVTAGVGLRQVDAADIRQDTARHDQPSQHAADVPLVRRQEQKHRRLVRLGAASPAQLVAPVSAEAVQQGDRVAGPKENLAGLQVALGWAVQPLLDLQWPLRQSLRVAKGQHCGRRRKGDTHHRMLLASLRSLAGAAITEVGLAPGQVLGAVIEANRGQPSCGQGYGETGERRQLLRLGGGEVELGDIAGAGAAPRQAVEGGGRLGHEARRHGDRIANQRAKRLNSAVPAPKHEATGLAERQRGDDRVSAEARLVVRVPADFVFSVPVPVAHHRVELDAEFVGQPVFQLNSESSLKDSSESSLKDSLESSLMDSSESSLKDSSESSLMDSSESSLKDSSESSLKDSLESSLKDSSESSLKDSSESSLKDSSESSLKDSLESSLMDSSESSLKDSLESSLMDSSESSLMDSSESSRKDSSESSLKDSSESSRKDSSESSLKDSLESSLKDSLELSLKDSSESSLKDSSESSLKDSSESSLKDSLELSLKDSSDLESSLKDSSESSLKDSSESSLMDSSESSLKDSSESSLKDSLESSLMDSSESSLKDSSESSLMDSSESSLKDSSESSLKDSLESSLKDKSSLKDSSESSLKDSSESSLKDSLESSLMDSSESSLKDSLESRQFRVESQDSSESSRKDSSESSLKDSSESSRKDSSESSLKDSSESSRKDSSESSLKDSLESSLKDSLESSLKDSLESSLKDSSESSRKDSSESSLKDSSESSLKDSLESSLMDSSESSLKDSSESSLMDSSESSRKDSSESSLKDSSESSRKDSSESSLKDSSESSRKDSSESSLKDSSESSRKDSSESSLKDSLESSLKDSLESSLKDSLESSLKDSSESSRKDSSESSLKDSSESSLKDSLESSLMDSSESSLKDSLESSLMDSSESSRKDSSESSLKDSSESSRKDSSESSLKDSSESSRKDSSESSLKDSLESSLKDSLESSLKDSLESSLKDSSESSRKDSSESSLKDSLESSLKDSLESSLKDSSESGLKDS</sequence>
<feature type="compositionally biased region" description="Basic and acidic residues" evidence="1">
    <location>
        <begin position="2663"/>
        <end position="2676"/>
    </location>
</feature>
<feature type="compositionally biased region" description="Low complexity" evidence="1">
    <location>
        <begin position="2903"/>
        <end position="2912"/>
    </location>
</feature>
<accession>A0A1I8FYD2</accession>
<feature type="region of interest" description="Disordered" evidence="1">
    <location>
        <begin position="1309"/>
        <end position="1339"/>
    </location>
</feature>
<feature type="compositionally biased region" description="Basic and acidic residues" evidence="1">
    <location>
        <begin position="2781"/>
        <end position="2878"/>
    </location>
</feature>
<feature type="compositionally biased region" description="Low complexity" evidence="1">
    <location>
        <begin position="2973"/>
        <end position="2982"/>
    </location>
</feature>
<evidence type="ECO:0000313" key="3">
    <source>
        <dbReference type="WBParaSite" id="maker-uti_cns_0000257-snap-gene-0.3-mRNA-1"/>
    </source>
</evidence>
<name>A0A1I8FYD2_9PLAT</name>
<reference evidence="3" key="1">
    <citation type="submission" date="2016-11" db="UniProtKB">
        <authorList>
            <consortium name="WormBaseParasite"/>
        </authorList>
    </citation>
    <scope>IDENTIFICATION</scope>
</reference>
<feature type="region of interest" description="Disordered" evidence="1">
    <location>
        <begin position="29"/>
        <end position="49"/>
    </location>
</feature>
<feature type="compositionally biased region" description="Low complexity" evidence="1">
    <location>
        <begin position="3234"/>
        <end position="3243"/>
    </location>
</feature>
<evidence type="ECO:0000256" key="1">
    <source>
        <dbReference type="SAM" id="MobiDB-lite"/>
    </source>
</evidence>
<organism evidence="2 3">
    <name type="scientific">Macrostomum lignano</name>
    <dbReference type="NCBI Taxonomy" id="282301"/>
    <lineage>
        <taxon>Eukaryota</taxon>
        <taxon>Metazoa</taxon>
        <taxon>Spiralia</taxon>
        <taxon>Lophotrochozoa</taxon>
        <taxon>Platyhelminthes</taxon>
        <taxon>Rhabditophora</taxon>
        <taxon>Macrostomorpha</taxon>
        <taxon>Macrostomida</taxon>
        <taxon>Macrostomidae</taxon>
        <taxon>Macrostomum</taxon>
    </lineage>
</organism>
<proteinExistence type="predicted"/>
<feature type="region of interest" description="Disordered" evidence="1">
    <location>
        <begin position="2660"/>
        <end position="3368"/>
    </location>
</feature>
<feature type="compositionally biased region" description="Low complexity" evidence="1">
    <location>
        <begin position="2677"/>
        <end position="2686"/>
    </location>
</feature>